<dbReference type="EMBL" id="GL385399">
    <property type="protein sequence ID" value="EJT73271.1"/>
    <property type="molecule type" value="Genomic_DNA"/>
</dbReference>
<dbReference type="Gene3D" id="3.40.50.300">
    <property type="entry name" value="P-loop containing nucleotide triphosphate hydrolases"/>
    <property type="match status" value="1"/>
</dbReference>
<reference evidence="1" key="3">
    <citation type="submission" date="2010-09" db="EMBL/GenBank/DDBJ databases">
        <title>Annotation of Gaeumannomyces graminis var. tritici R3-111a-1.</title>
        <authorList>
            <consortium name="The Broad Institute Genome Sequencing Platform"/>
            <person name="Ma L.-J."/>
            <person name="Dead R."/>
            <person name="Young S.K."/>
            <person name="Zeng Q."/>
            <person name="Gargeya S."/>
            <person name="Fitzgerald M."/>
            <person name="Haas B."/>
            <person name="Abouelleil A."/>
            <person name="Alvarado L."/>
            <person name="Arachchi H.M."/>
            <person name="Berlin A."/>
            <person name="Brown A."/>
            <person name="Chapman S.B."/>
            <person name="Chen Z."/>
            <person name="Dunbar C."/>
            <person name="Freedman E."/>
            <person name="Gearin G."/>
            <person name="Gellesch M."/>
            <person name="Goldberg J."/>
            <person name="Griggs A."/>
            <person name="Gujja S."/>
            <person name="Heiman D."/>
            <person name="Howarth C."/>
            <person name="Larson L."/>
            <person name="Lui A."/>
            <person name="MacDonald P.J.P."/>
            <person name="Mehta T."/>
            <person name="Montmayeur A."/>
            <person name="Murphy C."/>
            <person name="Neiman D."/>
            <person name="Pearson M."/>
            <person name="Priest M."/>
            <person name="Roberts A."/>
            <person name="Saif S."/>
            <person name="Shea T."/>
            <person name="Shenoy N."/>
            <person name="Sisk P."/>
            <person name="Stolte C."/>
            <person name="Sykes S."/>
            <person name="Yandava C."/>
            <person name="Wortman J."/>
            <person name="Nusbaum C."/>
            <person name="Birren B."/>
        </authorList>
    </citation>
    <scope>NUCLEOTIDE SEQUENCE</scope>
    <source>
        <strain evidence="1">R3-111a-1</strain>
    </source>
</reference>
<reference evidence="1" key="2">
    <citation type="submission" date="2010-07" db="EMBL/GenBank/DDBJ databases">
        <authorList>
            <consortium name="The Broad Institute Genome Sequencing Platform"/>
            <consortium name="Broad Institute Genome Sequencing Center for Infectious Disease"/>
            <person name="Ma L.-J."/>
            <person name="Dead R."/>
            <person name="Young S."/>
            <person name="Zeng Q."/>
            <person name="Koehrsen M."/>
            <person name="Alvarado L."/>
            <person name="Berlin A."/>
            <person name="Chapman S.B."/>
            <person name="Chen Z."/>
            <person name="Freedman E."/>
            <person name="Gellesch M."/>
            <person name="Goldberg J."/>
            <person name="Griggs A."/>
            <person name="Gujja S."/>
            <person name="Heilman E.R."/>
            <person name="Heiman D."/>
            <person name="Hepburn T."/>
            <person name="Howarth C."/>
            <person name="Jen D."/>
            <person name="Larson L."/>
            <person name="Mehta T."/>
            <person name="Neiman D."/>
            <person name="Pearson M."/>
            <person name="Roberts A."/>
            <person name="Saif S."/>
            <person name="Shea T."/>
            <person name="Shenoy N."/>
            <person name="Sisk P."/>
            <person name="Stolte C."/>
            <person name="Sykes S."/>
            <person name="Walk T."/>
            <person name="White J."/>
            <person name="Yandava C."/>
            <person name="Haas B."/>
            <person name="Nusbaum C."/>
            <person name="Birren B."/>
        </authorList>
    </citation>
    <scope>NUCLEOTIDE SEQUENCE</scope>
    <source>
        <strain evidence="1">R3-111a-1</strain>
    </source>
</reference>
<dbReference type="RefSeq" id="XP_009226244.1">
    <property type="nucleotide sequence ID" value="XM_009227980.1"/>
</dbReference>
<dbReference type="EnsemblFungi" id="EJT73271">
    <property type="protein sequence ID" value="EJT73271"/>
    <property type="gene ID" value="GGTG_10117"/>
</dbReference>
<dbReference type="Proteomes" id="UP000006039">
    <property type="component" value="Unassembled WGS sequence"/>
</dbReference>
<organism evidence="1">
    <name type="scientific">Gaeumannomyces tritici (strain R3-111a-1)</name>
    <name type="common">Wheat and barley take-all root rot fungus</name>
    <name type="synonym">Gaeumannomyces graminis var. tritici</name>
    <dbReference type="NCBI Taxonomy" id="644352"/>
    <lineage>
        <taxon>Eukaryota</taxon>
        <taxon>Fungi</taxon>
        <taxon>Dikarya</taxon>
        <taxon>Ascomycota</taxon>
        <taxon>Pezizomycotina</taxon>
        <taxon>Sordariomycetes</taxon>
        <taxon>Sordariomycetidae</taxon>
        <taxon>Magnaporthales</taxon>
        <taxon>Magnaporthaceae</taxon>
        <taxon>Gaeumannomyces</taxon>
    </lineage>
</organism>
<dbReference type="AlphaFoldDB" id="J3P9D4"/>
<dbReference type="OrthoDB" id="10005910at2759"/>
<reference evidence="3" key="1">
    <citation type="submission" date="2010-07" db="EMBL/GenBank/DDBJ databases">
        <title>The genome sequence of Gaeumannomyces graminis var. tritici strain R3-111a-1.</title>
        <authorList>
            <consortium name="The Broad Institute Genome Sequencing Platform"/>
            <person name="Ma L.-J."/>
            <person name="Dead R."/>
            <person name="Young S."/>
            <person name="Zeng Q."/>
            <person name="Koehrsen M."/>
            <person name="Alvarado L."/>
            <person name="Berlin A."/>
            <person name="Chapman S.B."/>
            <person name="Chen Z."/>
            <person name="Freedman E."/>
            <person name="Gellesch M."/>
            <person name="Goldberg J."/>
            <person name="Griggs A."/>
            <person name="Gujja S."/>
            <person name="Heilman E.R."/>
            <person name="Heiman D."/>
            <person name="Hepburn T."/>
            <person name="Howarth C."/>
            <person name="Jen D."/>
            <person name="Larson L."/>
            <person name="Mehta T."/>
            <person name="Neiman D."/>
            <person name="Pearson M."/>
            <person name="Roberts A."/>
            <person name="Saif S."/>
            <person name="Shea T."/>
            <person name="Shenoy N."/>
            <person name="Sisk P."/>
            <person name="Stolte C."/>
            <person name="Sykes S."/>
            <person name="Walk T."/>
            <person name="White J."/>
            <person name="Yandava C."/>
            <person name="Haas B."/>
            <person name="Nusbaum C."/>
            <person name="Birren B."/>
        </authorList>
    </citation>
    <scope>NUCLEOTIDE SEQUENCE [LARGE SCALE GENOMIC DNA]</scope>
    <source>
        <strain evidence="3">R3-111a-1</strain>
    </source>
</reference>
<dbReference type="InterPro" id="IPR027417">
    <property type="entry name" value="P-loop_NTPase"/>
</dbReference>
<name>J3P9D4_GAET3</name>
<sequence length="307" mass="34677">MFEAVAVAVIAMKDEDGDLANARRILDGILDKHGLRLPTENLAVLIQHGKTLDESVRITMSRESSPDDKRYNRYQRLLQSELRRQELAGAYQHTIHVTATDSIGCVQDRLRKFLLEKTANPLFQPTMHHLVGIYAFGGLSECGKSTIAEAFCAIFGTKQAFRAKIAYFNNTVSEALGLSVYDMSEKEQALYLFHELDRFQRSHYWLRLLTIESLHRDSVTKHLKLWLGEKFQIVFIDACESQRRERSLVPLEQLTRNDGAKLERGAMNIRSYADLVLDNNGPLSESISTLMSFSEGKGLVPGNASVV</sequence>
<reference evidence="2" key="5">
    <citation type="submission" date="2018-04" db="UniProtKB">
        <authorList>
            <consortium name="EnsemblFungi"/>
        </authorList>
    </citation>
    <scope>IDENTIFICATION</scope>
    <source>
        <strain evidence="2">R3-111a-1</strain>
    </source>
</reference>
<dbReference type="VEuPathDB" id="FungiDB:GGTG_10117"/>
<dbReference type="GeneID" id="20350575"/>
<protein>
    <submittedName>
        <fullName evidence="1 2">Uncharacterized protein</fullName>
    </submittedName>
</protein>
<evidence type="ECO:0000313" key="1">
    <source>
        <dbReference type="EMBL" id="EJT73271.1"/>
    </source>
</evidence>
<accession>J3P9D4</accession>
<dbReference type="eggNOG" id="ENOG502RMUN">
    <property type="taxonomic scope" value="Eukaryota"/>
</dbReference>
<evidence type="ECO:0000313" key="3">
    <source>
        <dbReference type="Proteomes" id="UP000006039"/>
    </source>
</evidence>
<dbReference type="HOGENOM" id="CLU_078838_0_0_1"/>
<gene>
    <name evidence="2" type="primary">20350575</name>
    <name evidence="1" type="ORF">GGTG_10117</name>
</gene>
<keyword evidence="3" id="KW-1185">Reference proteome</keyword>
<proteinExistence type="predicted"/>
<dbReference type="SUPFAM" id="SSF52540">
    <property type="entry name" value="P-loop containing nucleoside triphosphate hydrolases"/>
    <property type="match status" value="1"/>
</dbReference>
<reference evidence="2" key="4">
    <citation type="journal article" date="2015" name="G3 (Bethesda)">
        <title>Genome sequences of three phytopathogenic species of the Magnaporthaceae family of fungi.</title>
        <authorList>
            <person name="Okagaki L.H."/>
            <person name="Nunes C.C."/>
            <person name="Sailsbery J."/>
            <person name="Clay B."/>
            <person name="Brown D."/>
            <person name="John T."/>
            <person name="Oh Y."/>
            <person name="Young N."/>
            <person name="Fitzgerald M."/>
            <person name="Haas B.J."/>
            <person name="Zeng Q."/>
            <person name="Young S."/>
            <person name="Adiconis X."/>
            <person name="Fan L."/>
            <person name="Levin J.Z."/>
            <person name="Mitchell T.K."/>
            <person name="Okubara P.A."/>
            <person name="Farman M.L."/>
            <person name="Kohn L.M."/>
            <person name="Birren B."/>
            <person name="Ma L.-J."/>
            <person name="Dean R.A."/>
        </authorList>
    </citation>
    <scope>NUCLEOTIDE SEQUENCE</scope>
    <source>
        <strain evidence="2">R3-111a-1</strain>
    </source>
</reference>
<evidence type="ECO:0000313" key="2">
    <source>
        <dbReference type="EnsemblFungi" id="EJT73271"/>
    </source>
</evidence>